<proteinExistence type="predicted"/>
<evidence type="ECO:0000313" key="3">
    <source>
        <dbReference type="Proteomes" id="UP000809243"/>
    </source>
</evidence>
<protein>
    <submittedName>
        <fullName evidence="2">Uncharacterized protein</fullName>
    </submittedName>
</protein>
<dbReference type="Proteomes" id="UP000809243">
    <property type="component" value="Unassembled WGS sequence"/>
</dbReference>
<feature type="transmembrane region" description="Helical" evidence="1">
    <location>
        <begin position="20"/>
        <end position="40"/>
    </location>
</feature>
<keyword evidence="1" id="KW-1133">Transmembrane helix</keyword>
<dbReference type="AlphaFoldDB" id="A0A939C659"/>
<accession>A0A939C659</accession>
<feature type="transmembrane region" description="Helical" evidence="1">
    <location>
        <begin position="47"/>
        <end position="64"/>
    </location>
</feature>
<keyword evidence="1" id="KW-0812">Transmembrane</keyword>
<reference evidence="2" key="1">
    <citation type="submission" date="2021-01" db="EMBL/GenBank/DDBJ databases">
        <title>Active Sulfur Cycling in an Early Earth Analoge.</title>
        <authorList>
            <person name="Hahn C.R."/>
            <person name="Youssef N.H."/>
            <person name="Elshahed M."/>
        </authorList>
    </citation>
    <scope>NUCLEOTIDE SEQUENCE</scope>
    <source>
        <strain evidence="2">Zod_Metabat.1151</strain>
    </source>
</reference>
<comment type="caution">
    <text evidence="2">The sequence shown here is derived from an EMBL/GenBank/DDBJ whole genome shotgun (WGS) entry which is preliminary data.</text>
</comment>
<sequence>MAFWDFLRPLTQQAIEIDFYTRIIVFVLSAAMFAVSLLAFRKSKSRKLMFVSIAFFLFALKWAFKIADLFISPGEFFHRAAENLVELLILASLFIAIFKK</sequence>
<organism evidence="2 3">
    <name type="scientific">Candidatus Iainarchaeum sp</name>
    <dbReference type="NCBI Taxonomy" id="3101447"/>
    <lineage>
        <taxon>Archaea</taxon>
        <taxon>Candidatus Iainarchaeota</taxon>
        <taxon>Candidatus Iainarchaeia</taxon>
        <taxon>Candidatus Iainarchaeales</taxon>
        <taxon>Candidatus Iainarchaeaceae</taxon>
        <taxon>Candidatus Iainarchaeum</taxon>
    </lineage>
</organism>
<dbReference type="EMBL" id="JAFGDB010000022">
    <property type="protein sequence ID" value="MBN2067083.1"/>
    <property type="molecule type" value="Genomic_DNA"/>
</dbReference>
<keyword evidence="1" id="KW-0472">Membrane</keyword>
<evidence type="ECO:0000256" key="1">
    <source>
        <dbReference type="SAM" id="Phobius"/>
    </source>
</evidence>
<gene>
    <name evidence="2" type="ORF">JW744_01300</name>
</gene>
<evidence type="ECO:0000313" key="2">
    <source>
        <dbReference type="EMBL" id="MBN2067083.1"/>
    </source>
</evidence>
<feature type="transmembrane region" description="Helical" evidence="1">
    <location>
        <begin position="76"/>
        <end position="98"/>
    </location>
</feature>
<name>A0A939C659_9ARCH</name>